<evidence type="ECO:0000313" key="2">
    <source>
        <dbReference type="Proteomes" id="UP000235387"/>
    </source>
</evidence>
<protein>
    <recommendedName>
        <fullName evidence="3">DUF3293 domain-containing protein</fullName>
    </recommendedName>
</protein>
<sequence>MLQFEQAYLSTIYRVYSPSFEVDIRIKQHNKALVTLCEDNGIDTWAVITGFNPHSQEADDEFNLDANQTLGRELTRLGFKHLSAEGVPADDSWQPEASFFVFNISLPQAASLGRTFRQNAIVVGDQSGFSELVWLR</sequence>
<dbReference type="InterPro" id="IPR021710">
    <property type="entry name" value="DUF3293"/>
</dbReference>
<dbReference type="RefSeq" id="WP_102396830.1">
    <property type="nucleotide sequence ID" value="NZ_JBFRLP010000055.1"/>
</dbReference>
<name>A0A2N7L440_9GAMM</name>
<proteinExistence type="predicted"/>
<gene>
    <name evidence="1" type="ORF">BCT23_06965</name>
</gene>
<reference evidence="2" key="1">
    <citation type="submission" date="2016-07" db="EMBL/GenBank/DDBJ databases">
        <title>Nontailed viruses are major unrecognized killers of bacteria in the ocean.</title>
        <authorList>
            <person name="Kauffman K."/>
            <person name="Hussain F."/>
            <person name="Yang J."/>
            <person name="Arevalo P."/>
            <person name="Brown J."/>
            <person name="Cutler M."/>
            <person name="Kelly L."/>
            <person name="Polz M.F."/>
        </authorList>
    </citation>
    <scope>NUCLEOTIDE SEQUENCE [LARGE SCALE GENOMIC DNA]</scope>
    <source>
        <strain evidence="2">10N.261.45.A10</strain>
    </source>
</reference>
<evidence type="ECO:0000313" key="1">
    <source>
        <dbReference type="EMBL" id="PMN88159.1"/>
    </source>
</evidence>
<evidence type="ECO:0008006" key="3">
    <source>
        <dbReference type="Google" id="ProtNLM"/>
    </source>
</evidence>
<dbReference type="Proteomes" id="UP000235387">
    <property type="component" value="Unassembled WGS sequence"/>
</dbReference>
<accession>A0A2N7L440</accession>
<dbReference type="EMBL" id="MDAL01000060">
    <property type="protein sequence ID" value="PMN88159.1"/>
    <property type="molecule type" value="Genomic_DNA"/>
</dbReference>
<dbReference type="Pfam" id="PF11697">
    <property type="entry name" value="DUF3293"/>
    <property type="match status" value="1"/>
</dbReference>
<comment type="caution">
    <text evidence="1">The sequence shown here is derived from an EMBL/GenBank/DDBJ whole genome shotgun (WGS) entry which is preliminary data.</text>
</comment>
<dbReference type="AlphaFoldDB" id="A0A2N7L440"/>
<organism evidence="1 2">
    <name type="scientific">Enterovibrio norvegicus</name>
    <dbReference type="NCBI Taxonomy" id="188144"/>
    <lineage>
        <taxon>Bacteria</taxon>
        <taxon>Pseudomonadati</taxon>
        <taxon>Pseudomonadota</taxon>
        <taxon>Gammaproteobacteria</taxon>
        <taxon>Vibrionales</taxon>
        <taxon>Vibrionaceae</taxon>
        <taxon>Enterovibrio</taxon>
    </lineage>
</organism>